<feature type="domain" description="Thiamine pyrophosphate enzyme central" evidence="4">
    <location>
        <begin position="192"/>
        <end position="321"/>
    </location>
</feature>
<dbReference type="RefSeq" id="WP_310798767.1">
    <property type="nucleotide sequence ID" value="NZ_CP123872.1"/>
</dbReference>
<dbReference type="GO" id="GO:0050660">
    <property type="term" value="F:flavin adenine dinucleotide binding"/>
    <property type="evidence" value="ECO:0007669"/>
    <property type="project" value="TreeGrafter"/>
</dbReference>
<dbReference type="KEGG" id="tmk:QGN29_00935"/>
<evidence type="ECO:0000259" key="4">
    <source>
        <dbReference type="Pfam" id="PF00205"/>
    </source>
</evidence>
<dbReference type="GO" id="GO:0009099">
    <property type="term" value="P:L-valine biosynthetic process"/>
    <property type="evidence" value="ECO:0007669"/>
    <property type="project" value="TreeGrafter"/>
</dbReference>
<evidence type="ECO:0000259" key="5">
    <source>
        <dbReference type="Pfam" id="PF02775"/>
    </source>
</evidence>
<dbReference type="InterPro" id="IPR029035">
    <property type="entry name" value="DHS-like_NAD/FAD-binding_dom"/>
</dbReference>
<proteinExistence type="inferred from homology"/>
<evidence type="ECO:0000256" key="2">
    <source>
        <dbReference type="ARBA" id="ARBA00023052"/>
    </source>
</evidence>
<dbReference type="InterPro" id="IPR011766">
    <property type="entry name" value="TPP_enzyme_TPP-bd"/>
</dbReference>
<dbReference type="PANTHER" id="PTHR18968">
    <property type="entry name" value="THIAMINE PYROPHOSPHATE ENZYMES"/>
    <property type="match status" value="1"/>
</dbReference>
<evidence type="ECO:0000313" key="8">
    <source>
        <dbReference type="Proteomes" id="UP001268683"/>
    </source>
</evidence>
<dbReference type="CDD" id="cd07035">
    <property type="entry name" value="TPP_PYR_POX_like"/>
    <property type="match status" value="1"/>
</dbReference>
<dbReference type="GO" id="GO:0000287">
    <property type="term" value="F:magnesium ion binding"/>
    <property type="evidence" value="ECO:0007669"/>
    <property type="project" value="InterPro"/>
</dbReference>
<dbReference type="InterPro" id="IPR012001">
    <property type="entry name" value="Thiamin_PyroP_enz_TPP-bd_dom"/>
</dbReference>
<protein>
    <submittedName>
        <fullName evidence="7">Thiamine pyrophosphate-binding protein</fullName>
    </submittedName>
</protein>
<dbReference type="Gene3D" id="3.40.50.1220">
    <property type="entry name" value="TPP-binding domain"/>
    <property type="match status" value="1"/>
</dbReference>
<dbReference type="Gene3D" id="3.40.50.970">
    <property type="match status" value="2"/>
</dbReference>
<reference evidence="7" key="1">
    <citation type="submission" date="2023-04" db="EMBL/GenBank/DDBJ databases">
        <title>Complete genome sequence of Temperatibacter marinus.</title>
        <authorList>
            <person name="Rong J.-C."/>
            <person name="Yi M.-L."/>
            <person name="Zhao Q."/>
        </authorList>
    </citation>
    <scope>NUCLEOTIDE SEQUENCE</scope>
    <source>
        <strain evidence="7">NBRC 110045</strain>
    </source>
</reference>
<dbReference type="GO" id="GO:0005948">
    <property type="term" value="C:acetolactate synthase complex"/>
    <property type="evidence" value="ECO:0007669"/>
    <property type="project" value="TreeGrafter"/>
</dbReference>
<evidence type="ECO:0000313" key="7">
    <source>
        <dbReference type="EMBL" id="WND02927.1"/>
    </source>
</evidence>
<sequence>MKKTGAWLVRYALEQIGARHTFGIPGVHTTEIYDELNNSNQIKPMLVTHEAGASFMADAISRTSDSVGVCVVVPAAGLTHAMSGIGEAYLDGIPMIVISGGTRTDTGHEYQLHQMDQQALMAPLTKGTFRAETQDEIVPKIFEAYDLSISGEPGPVYVEIPVNLQLLKGEVSALPEYSKLERLGAAVDKSSIEAAAEKLAQAKKPGIFLGWGAKTARETIMEISEQLNAPVCSSLQGLGVYPHSHKNWAGMGFGPAAVPAARDAFEDCDVMLAIGVRFGEIATGSFSSIPPEDLIHIDINPDAIGANYPATIGIEGDSAEAAPLLLAALKDKKITNQTSPSATIHAGREKYRAAWAKHDSKDRVNPQVFFDALDTHLQKDGMVVVDDGNHTFLTAELMPIRDERRFISPTDFNCMGYCVPATNAAKLENREKQVVGIVGDGAFLMTGMEALTATANGLGVVYFIFADGELSQIAQAQEIPYNRKTCTVLPELNHEGMALAVHAGYVAIDCNDDCDKGILKALEIAAGDRPVLVRVNIDYSKRTAFTEGAVKANIDRFDTMTKLRMVGRAVGRKITG</sequence>
<comment type="similarity">
    <text evidence="1 3">Belongs to the TPP enzyme family.</text>
</comment>
<dbReference type="SUPFAM" id="SSF52518">
    <property type="entry name" value="Thiamin diphosphate-binding fold (THDP-binding)"/>
    <property type="match status" value="2"/>
</dbReference>
<dbReference type="InterPro" id="IPR029061">
    <property type="entry name" value="THDP-binding"/>
</dbReference>
<dbReference type="Pfam" id="PF00205">
    <property type="entry name" value="TPP_enzyme_M"/>
    <property type="match status" value="1"/>
</dbReference>
<dbReference type="Pfam" id="PF02776">
    <property type="entry name" value="TPP_enzyme_N"/>
    <property type="match status" value="1"/>
</dbReference>
<dbReference type="GO" id="GO:0003984">
    <property type="term" value="F:acetolactate synthase activity"/>
    <property type="evidence" value="ECO:0007669"/>
    <property type="project" value="TreeGrafter"/>
</dbReference>
<keyword evidence="2 3" id="KW-0786">Thiamine pyrophosphate</keyword>
<gene>
    <name evidence="7" type="ORF">QGN29_00935</name>
</gene>
<keyword evidence="8" id="KW-1185">Reference proteome</keyword>
<dbReference type="SUPFAM" id="SSF52467">
    <property type="entry name" value="DHS-like NAD/FAD-binding domain"/>
    <property type="match status" value="1"/>
</dbReference>
<name>A0AA52ECK5_9PROT</name>
<feature type="domain" description="Thiamine pyrophosphate enzyme TPP-binding" evidence="5">
    <location>
        <begin position="388"/>
        <end position="535"/>
    </location>
</feature>
<evidence type="ECO:0000256" key="1">
    <source>
        <dbReference type="ARBA" id="ARBA00007812"/>
    </source>
</evidence>
<dbReference type="EMBL" id="CP123872">
    <property type="protein sequence ID" value="WND02927.1"/>
    <property type="molecule type" value="Genomic_DNA"/>
</dbReference>
<dbReference type="Pfam" id="PF02775">
    <property type="entry name" value="TPP_enzyme_C"/>
    <property type="match status" value="1"/>
</dbReference>
<dbReference type="CDD" id="cd00568">
    <property type="entry name" value="TPP_enzymes"/>
    <property type="match status" value="1"/>
</dbReference>
<dbReference type="GO" id="GO:0009097">
    <property type="term" value="P:isoleucine biosynthetic process"/>
    <property type="evidence" value="ECO:0007669"/>
    <property type="project" value="TreeGrafter"/>
</dbReference>
<feature type="domain" description="Thiamine pyrophosphate enzyme N-terminal TPP-binding" evidence="6">
    <location>
        <begin position="4"/>
        <end position="120"/>
    </location>
</feature>
<accession>A0AA52ECK5</accession>
<evidence type="ECO:0000256" key="3">
    <source>
        <dbReference type="RuleBase" id="RU362132"/>
    </source>
</evidence>
<dbReference type="PANTHER" id="PTHR18968:SF13">
    <property type="entry name" value="ACETOLACTATE SYNTHASE CATALYTIC SUBUNIT, MITOCHONDRIAL"/>
    <property type="match status" value="1"/>
</dbReference>
<dbReference type="InterPro" id="IPR012000">
    <property type="entry name" value="Thiamin_PyroP_enz_cen_dom"/>
</dbReference>
<dbReference type="Proteomes" id="UP001268683">
    <property type="component" value="Chromosome"/>
</dbReference>
<dbReference type="AlphaFoldDB" id="A0AA52ECK5"/>
<evidence type="ECO:0000259" key="6">
    <source>
        <dbReference type="Pfam" id="PF02776"/>
    </source>
</evidence>
<organism evidence="7 8">
    <name type="scientific">Temperatibacter marinus</name>
    <dbReference type="NCBI Taxonomy" id="1456591"/>
    <lineage>
        <taxon>Bacteria</taxon>
        <taxon>Pseudomonadati</taxon>
        <taxon>Pseudomonadota</taxon>
        <taxon>Alphaproteobacteria</taxon>
        <taxon>Kordiimonadales</taxon>
        <taxon>Temperatibacteraceae</taxon>
        <taxon>Temperatibacter</taxon>
    </lineage>
</organism>
<dbReference type="GO" id="GO:0030976">
    <property type="term" value="F:thiamine pyrophosphate binding"/>
    <property type="evidence" value="ECO:0007669"/>
    <property type="project" value="InterPro"/>
</dbReference>
<dbReference type="InterPro" id="IPR045229">
    <property type="entry name" value="TPP_enz"/>
</dbReference>